<proteinExistence type="predicted"/>
<dbReference type="STRING" id="1802270.A3C07_03935"/>
<keyword evidence="2" id="KW-1133">Transmembrane helix</keyword>
<dbReference type="AlphaFoldDB" id="A0A1G2KJE2"/>
<keyword evidence="1" id="KW-0175">Coiled coil</keyword>
<sequence>MRSNAISLLFLLRWMSVLLTSFQLAGIVWSMAKSGLPKSVRRFLRKEKSRLRRDILNLEEAEKKVQELVSKIFERHKKSRVASAGEAV</sequence>
<feature type="transmembrane region" description="Helical" evidence="2">
    <location>
        <begin position="12"/>
        <end position="32"/>
    </location>
</feature>
<name>A0A1G2KJE2_9BACT</name>
<accession>A0A1G2KJE2</accession>
<organism evidence="3 4">
    <name type="scientific">Candidatus Sungbacteria bacterium RIFCSPHIGHO2_02_FULL_47_11</name>
    <dbReference type="NCBI Taxonomy" id="1802270"/>
    <lineage>
        <taxon>Bacteria</taxon>
        <taxon>Candidatus Sungiibacteriota</taxon>
    </lineage>
</organism>
<dbReference type="Proteomes" id="UP000179023">
    <property type="component" value="Unassembled WGS sequence"/>
</dbReference>
<protein>
    <submittedName>
        <fullName evidence="3">Uncharacterized protein</fullName>
    </submittedName>
</protein>
<feature type="coiled-coil region" evidence="1">
    <location>
        <begin position="41"/>
        <end position="71"/>
    </location>
</feature>
<comment type="caution">
    <text evidence="3">The sequence shown here is derived from an EMBL/GenBank/DDBJ whole genome shotgun (WGS) entry which is preliminary data.</text>
</comment>
<dbReference type="EMBL" id="MHQI01000062">
    <property type="protein sequence ID" value="OGZ98580.1"/>
    <property type="molecule type" value="Genomic_DNA"/>
</dbReference>
<evidence type="ECO:0000313" key="3">
    <source>
        <dbReference type="EMBL" id="OGZ98580.1"/>
    </source>
</evidence>
<evidence type="ECO:0000313" key="4">
    <source>
        <dbReference type="Proteomes" id="UP000179023"/>
    </source>
</evidence>
<gene>
    <name evidence="3" type="ORF">A3C07_03935</name>
</gene>
<reference evidence="3 4" key="1">
    <citation type="journal article" date="2016" name="Nat. Commun.">
        <title>Thousands of microbial genomes shed light on interconnected biogeochemical processes in an aquifer system.</title>
        <authorList>
            <person name="Anantharaman K."/>
            <person name="Brown C.T."/>
            <person name="Hug L.A."/>
            <person name="Sharon I."/>
            <person name="Castelle C.J."/>
            <person name="Probst A.J."/>
            <person name="Thomas B.C."/>
            <person name="Singh A."/>
            <person name="Wilkins M.J."/>
            <person name="Karaoz U."/>
            <person name="Brodie E.L."/>
            <person name="Williams K.H."/>
            <person name="Hubbard S.S."/>
            <person name="Banfield J.F."/>
        </authorList>
    </citation>
    <scope>NUCLEOTIDE SEQUENCE [LARGE SCALE GENOMIC DNA]</scope>
</reference>
<keyword evidence="2" id="KW-0472">Membrane</keyword>
<keyword evidence="2" id="KW-0812">Transmembrane</keyword>
<evidence type="ECO:0000256" key="1">
    <source>
        <dbReference type="SAM" id="Coils"/>
    </source>
</evidence>
<evidence type="ECO:0000256" key="2">
    <source>
        <dbReference type="SAM" id="Phobius"/>
    </source>
</evidence>